<dbReference type="AlphaFoldDB" id="A0A1S4MZC1"/>
<protein>
    <submittedName>
        <fullName evidence="1">Uncharacterized protein</fullName>
    </submittedName>
</protein>
<sequence>MYSFNIDQEKNPDNYILTNIDPTFTEDECHDLLTKPRQIQNTIGLYLKKIKDSDLNANNDPVLVEKEKRYTLKAKCHSLELELERNNGFWVGKPQEWGHVTQKLKEKCTVDMPKKTQRDMGIFCRPYYMELEYHKMLAKAGLLYSDEEESDDEDDEEQDKTYCLPLRKIKYKTYDPCKEKEERKEKKEIPSESPPKDILEELSRQGINPKLKKIPTGCQCDYYGTHNEPPTVWDNPFTDRLDMLRQHELNKCMKPFKCKILNDNYVKNPPVKFVFQGSNAKKTFPIYSTSNF</sequence>
<accession>A0A1S4MZC1</accession>
<dbReference type="EnsemblMetazoa" id="PHUM537090-RA">
    <property type="protein sequence ID" value="PHUM537090-PA"/>
    <property type="gene ID" value="PHUM537090"/>
</dbReference>
<organism evidence="1 2">
    <name type="scientific">Pediculus humanus subsp. corporis</name>
    <name type="common">Body louse</name>
    <dbReference type="NCBI Taxonomy" id="121224"/>
    <lineage>
        <taxon>Eukaryota</taxon>
        <taxon>Metazoa</taxon>
        <taxon>Ecdysozoa</taxon>
        <taxon>Arthropoda</taxon>
        <taxon>Hexapoda</taxon>
        <taxon>Insecta</taxon>
        <taxon>Pterygota</taxon>
        <taxon>Neoptera</taxon>
        <taxon>Paraneoptera</taxon>
        <taxon>Psocodea</taxon>
        <taxon>Troctomorpha</taxon>
        <taxon>Phthiraptera</taxon>
        <taxon>Anoplura</taxon>
        <taxon>Pediculidae</taxon>
        <taxon>Pediculus</taxon>
    </lineage>
</organism>
<proteinExistence type="predicted"/>
<evidence type="ECO:0000313" key="2">
    <source>
        <dbReference type="Proteomes" id="UP000009046"/>
    </source>
</evidence>
<keyword evidence="2" id="KW-1185">Reference proteome</keyword>
<evidence type="ECO:0000313" key="1">
    <source>
        <dbReference type="EnsemblMetazoa" id="PHUM537090-PA"/>
    </source>
</evidence>
<reference evidence="1" key="1">
    <citation type="submission" date="2020-05" db="UniProtKB">
        <authorList>
            <consortium name="EnsemblMetazoa"/>
        </authorList>
    </citation>
    <scope>IDENTIFICATION</scope>
    <source>
        <strain evidence="1">USDA</strain>
    </source>
</reference>
<name>A0A1S4MZC1_PEDHC</name>
<dbReference type="VEuPathDB" id="VectorBase:PHUM537090"/>
<dbReference type="EMBL" id="AAZO01006524">
    <property type="status" value="NOT_ANNOTATED_CDS"/>
    <property type="molecule type" value="Genomic_DNA"/>
</dbReference>
<dbReference type="InParanoid" id="A0A1S4MZC1"/>
<dbReference type="Proteomes" id="UP000009046">
    <property type="component" value="Unassembled WGS sequence"/>
</dbReference>